<evidence type="ECO:0000256" key="3">
    <source>
        <dbReference type="ARBA" id="ARBA00022729"/>
    </source>
</evidence>
<dbReference type="EMBL" id="JAQQXR010000006">
    <property type="protein sequence ID" value="MDC8759099.1"/>
    <property type="molecule type" value="Genomic_DNA"/>
</dbReference>
<dbReference type="Proteomes" id="UP001221208">
    <property type="component" value="Unassembled WGS sequence"/>
</dbReference>
<comment type="subcellular location">
    <subcellularLocation>
        <location evidence="1">Secreted</location>
    </subcellularLocation>
</comment>
<dbReference type="InterPro" id="IPR012334">
    <property type="entry name" value="Pectin_lyas_fold"/>
</dbReference>
<dbReference type="InterPro" id="IPR050909">
    <property type="entry name" value="Bact_Autotransporter_VF"/>
</dbReference>
<dbReference type="PANTHER" id="PTHR12338">
    <property type="entry name" value="AUTOTRANSPORTER"/>
    <property type="match status" value="1"/>
</dbReference>
<feature type="signal peptide" evidence="5">
    <location>
        <begin position="1"/>
        <end position="35"/>
    </location>
</feature>
<keyword evidence="3 5" id="KW-0732">Signal</keyword>
<evidence type="ECO:0000259" key="6">
    <source>
        <dbReference type="SMART" id="SM00912"/>
    </source>
</evidence>
<evidence type="ECO:0000256" key="5">
    <source>
        <dbReference type="SAM" id="SignalP"/>
    </source>
</evidence>
<dbReference type="Pfam" id="PF18657">
    <property type="entry name" value="YDG"/>
    <property type="match status" value="2"/>
</dbReference>
<protein>
    <submittedName>
        <fullName evidence="7">YDG domain-containing protein</fullName>
    </submittedName>
</protein>
<dbReference type="NCBIfam" id="TIGR01901">
    <property type="entry name" value="adhes_NPXG"/>
    <property type="match status" value="1"/>
</dbReference>
<feature type="region of interest" description="Disordered" evidence="4">
    <location>
        <begin position="1723"/>
        <end position="1769"/>
    </location>
</feature>
<reference evidence="7 8" key="1">
    <citation type="submission" date="2022-10" db="EMBL/GenBank/DDBJ databases">
        <title>Janthinobacterium sp. hw3 Genome sequencing.</title>
        <authorList>
            <person name="Park S."/>
        </authorList>
    </citation>
    <scope>NUCLEOTIDE SEQUENCE [LARGE SCALE GENOMIC DNA]</scope>
    <source>
        <strain evidence="8">hw3</strain>
    </source>
</reference>
<evidence type="ECO:0000256" key="4">
    <source>
        <dbReference type="SAM" id="MobiDB-lite"/>
    </source>
</evidence>
<dbReference type="InterPro" id="IPR011050">
    <property type="entry name" value="Pectin_lyase_fold/virulence"/>
</dbReference>
<proteinExistence type="predicted"/>
<dbReference type="SMART" id="SM00912">
    <property type="entry name" value="Haemagg_act"/>
    <property type="match status" value="1"/>
</dbReference>
<name>A0ABT5K285_9BURK</name>
<keyword evidence="8" id="KW-1185">Reference proteome</keyword>
<dbReference type="PANTHER" id="PTHR12338:SF8">
    <property type="entry name" value="HEME_HEMOPEXIN-BINDING PROTEIN"/>
    <property type="match status" value="1"/>
</dbReference>
<evidence type="ECO:0000256" key="1">
    <source>
        <dbReference type="ARBA" id="ARBA00004613"/>
    </source>
</evidence>
<dbReference type="Pfam" id="PF05860">
    <property type="entry name" value="TPS"/>
    <property type="match status" value="1"/>
</dbReference>
<sequence length="1769" mass="171541">MNAQFAHAVRPTVRPRPRRRYLALLIACCFAPAAANPTLPQVLNGQATFSQQGKVFSITNTPNTIINWQSFSIQPGELTRFIQQSAASGVLNRIIGQDPSQILGALQSNGRVFLINPNGVLFGRDARVDVNGLVASSLALSNADFLAGRGLFTAGATAGAVANQGVIATPAGGQVVLIAPDVGNSGIITAPNGQVVLAAGRSVQLADAANPALQVVVSAPADQAVNLGQVLAQGGRIGIYGALVTQRGSLNADSAALGEGGAIVLRASGTTLLEAGSRTSATGTGRGGRIELLGRRVGLSGDASADASGQQGGGTILVGGDYRGANAALPNAEQTYLGAQTTLKADAGARGDGGKVIVWSDGATRVFGAISARGGVQGGDGGFVETSGHYLDMQARVDTTAARGRTGQLLLDPSNIYIALDSSAAVGAGMMPSGAGTPGDSGGVFADTGAASDSLLTTGRLETALANSNVTVMSSNPNASGGGFIKVVSPLTWSGNRSLTLDASGGIALQAAITAADGSLNLLSAAGDIKQDANGVLQLTRLSAKANAGSILFGNTGNQISGAVALAAAQTVTIAAAALNIVESTSGGALSAYAAAGPLSVGGAINAGGAAVALQAAGGDVSIGAPLALGGDLTLSASGAISAPLAVNVGGTFRLNGGNWVQNGASLPAFAARDFQLNGGSFVRAMGGDGSTGLPFRIADVYGLQGVGRALYQSFVLAGDIDAKPSAGWNGGAGFAPIGGIDTNGYVGHFDGAGHAIVGLSVNRPGSVNVGLFGTLNGAFVKDLSLLGGFVAGAGNVGALAGRLQEGTVQNVSASAAVNGGNAVGGLVGQNDGAINRARASGGVVGWDVADGGGIGGLVGRNGSFGSISEAFASGVVTGARQMVGGLVGNNEGNIGIVAAGGAVSGARSVGGLVGRNAGSIHDAAAFGAVAGGSSSSSSSGAGQAGALAAENLGGLVGENVYPGSVANVYSSGAVAGVGFAAVGGLIGFSNGTLSHGYWNSEASGQTADGAGATGLSAAQMLRQDSFAGFDFVGTPMWRIYEGHTTPLLKALLQPLQVNVSGAAKDKVYDGQRSFFNGSLSYVGLRGGDTAPDGVFDYTAAARNVGTYALGGLWSTKYDINYVGASDLTILPRALTVSVGGSKVYDGQLGLGAARFSVNNLVGGDAIVATGKAAFLDKNAGPGKPVHATGVVLSGAGLENYRFSGDSADGFGDISRATLSIAGLGAANRVYDGTTRASVSGALAGVLGDDGVSLVLGPASFVDRHVGNGKTVTIAGAALSGPDAGNYALVGGLAATADITPKPLSTWIGGAGLWSDAANWDGGVVPDGANVLAVNLAGAGLVDYNGAAGATTLRKLAGRQGLSVSGGSLTLGTAADEQSLLEGAAGLSVSGGSLVLGGGLTLDNYAQSGGSVGGAGSLTVRRSFSQSAGSVGIGGALAIVQASGDLDFARLGAATVSLAAEGGRISQSGALEGGSVSARAQNGIALNHAGNRIGSFSAVNSAGGGIALSNSSAPGTLKLGPLASEGGDIVVDNSGGIETGAIQAKGGNVALTAHSPILVQGAIGGGDIALTASSDVVFGAAASLAALRDISVNAGGGIALDGAASLSAGRDIGMAAGGGVSLGGSSSLTVPAGGSIRVAARNGSIAASSGVRINSGGPVILSAPNGAVSAPPGVFSGGMPLIDSGQNPIAQQSAPVAQALNTTVNIINSVTQSASAAVLPVAPAGGKEAAGKAGDKDEAAKKSEDKKDGVASKDTGAKKDEPVKKMYCN</sequence>
<dbReference type="InterPro" id="IPR008638">
    <property type="entry name" value="FhaB/CdiA-like_TPS"/>
</dbReference>
<keyword evidence="2" id="KW-0964">Secreted</keyword>
<organism evidence="7 8">
    <name type="scientific">Janthinobacterium fluminis</name>
    <dbReference type="NCBI Taxonomy" id="2987524"/>
    <lineage>
        <taxon>Bacteria</taxon>
        <taxon>Pseudomonadati</taxon>
        <taxon>Pseudomonadota</taxon>
        <taxon>Betaproteobacteria</taxon>
        <taxon>Burkholderiales</taxon>
        <taxon>Oxalobacteraceae</taxon>
        <taxon>Janthinobacterium</taxon>
    </lineage>
</organism>
<evidence type="ECO:0000313" key="8">
    <source>
        <dbReference type="Proteomes" id="UP001221208"/>
    </source>
</evidence>
<dbReference type="Gene3D" id="2.160.20.10">
    <property type="entry name" value="Single-stranded right-handed beta-helix, Pectin lyase-like"/>
    <property type="match status" value="1"/>
</dbReference>
<feature type="chain" id="PRO_5046390055" evidence="5">
    <location>
        <begin position="36"/>
        <end position="1769"/>
    </location>
</feature>
<dbReference type="Gene3D" id="2.160.20.110">
    <property type="match status" value="2"/>
</dbReference>
<dbReference type="SUPFAM" id="SSF51126">
    <property type="entry name" value="Pectin lyase-like"/>
    <property type="match status" value="1"/>
</dbReference>
<evidence type="ECO:0000313" key="7">
    <source>
        <dbReference type="EMBL" id="MDC8759099.1"/>
    </source>
</evidence>
<dbReference type="InterPro" id="IPR041248">
    <property type="entry name" value="YDG"/>
</dbReference>
<accession>A0ABT5K285</accession>
<gene>
    <name evidence="7" type="ORF">OIK44_16080</name>
</gene>
<feature type="compositionally biased region" description="Basic and acidic residues" evidence="4">
    <location>
        <begin position="1729"/>
        <end position="1769"/>
    </location>
</feature>
<feature type="domain" description="Filamentous haemagglutinin FhaB/tRNA nuclease CdiA-like TPS" evidence="6">
    <location>
        <begin position="33"/>
        <end position="144"/>
    </location>
</feature>
<comment type="caution">
    <text evidence="7">The sequence shown here is derived from an EMBL/GenBank/DDBJ whole genome shotgun (WGS) entry which is preliminary data.</text>
</comment>
<evidence type="ECO:0000256" key="2">
    <source>
        <dbReference type="ARBA" id="ARBA00022525"/>
    </source>
</evidence>
<dbReference type="RefSeq" id="WP_273672083.1">
    <property type="nucleotide sequence ID" value="NZ_JAQQXR010000006.1"/>
</dbReference>